<dbReference type="OrthoDB" id="6485757at2"/>
<evidence type="ECO:0000313" key="7">
    <source>
        <dbReference type="Proteomes" id="UP000253046"/>
    </source>
</evidence>
<name>A0A366I6Q0_9GAMM</name>
<dbReference type="GO" id="GO:0005886">
    <property type="term" value="C:plasma membrane"/>
    <property type="evidence" value="ECO:0007669"/>
    <property type="project" value="UniProtKB-SubCell"/>
</dbReference>
<accession>A0A366I6Q0</accession>
<keyword evidence="3" id="KW-0812">Transmembrane</keyword>
<sequence>MNILEMVFIALLAVLALLVWFFINRASVRANEQIRLLHKIVEQQRQQLDLLKMRFLQEARRATAEKAEDDALDLQESDDVTLAFKNVIPER</sequence>
<keyword evidence="4" id="KW-1133">Transmembrane helix</keyword>
<evidence type="ECO:0000313" key="6">
    <source>
        <dbReference type="EMBL" id="RBP62998.1"/>
    </source>
</evidence>
<keyword evidence="5" id="KW-0472">Membrane</keyword>
<evidence type="ECO:0000256" key="2">
    <source>
        <dbReference type="ARBA" id="ARBA00022475"/>
    </source>
</evidence>
<dbReference type="InterPro" id="IPR025594">
    <property type="entry name" value="YebO"/>
</dbReference>
<reference evidence="6 7" key="1">
    <citation type="submission" date="2018-06" db="EMBL/GenBank/DDBJ databases">
        <title>Genomic Encyclopedia of Type Strains, Phase IV (KMG-IV): sequencing the most valuable type-strain genomes for metagenomic binning, comparative biology and taxonomic classification.</title>
        <authorList>
            <person name="Goeker M."/>
        </authorList>
    </citation>
    <scope>NUCLEOTIDE SEQUENCE [LARGE SCALE GENOMIC DNA]</scope>
    <source>
        <strain evidence="6 7">DSM 30166</strain>
    </source>
</reference>
<evidence type="ECO:0000256" key="5">
    <source>
        <dbReference type="ARBA" id="ARBA00023136"/>
    </source>
</evidence>
<evidence type="ECO:0000256" key="1">
    <source>
        <dbReference type="ARBA" id="ARBA00004162"/>
    </source>
</evidence>
<dbReference type="Proteomes" id="UP000253046">
    <property type="component" value="Unassembled WGS sequence"/>
</dbReference>
<gene>
    <name evidence="6" type="ORF">DES54_11310</name>
</gene>
<proteinExistence type="predicted"/>
<keyword evidence="7" id="KW-1185">Reference proteome</keyword>
<comment type="caution">
    <text evidence="6">The sequence shown here is derived from an EMBL/GenBank/DDBJ whole genome shotgun (WGS) entry which is preliminary data.</text>
</comment>
<keyword evidence="2" id="KW-1003">Cell membrane</keyword>
<comment type="subcellular location">
    <subcellularLocation>
        <location evidence="1">Cell membrane</location>
        <topology evidence="1">Single-pass membrane protein</topology>
    </subcellularLocation>
</comment>
<dbReference type="Pfam" id="PF13974">
    <property type="entry name" value="YebO"/>
    <property type="match status" value="1"/>
</dbReference>
<dbReference type="AlphaFoldDB" id="A0A366I6Q0"/>
<evidence type="ECO:0000256" key="4">
    <source>
        <dbReference type="ARBA" id="ARBA00022989"/>
    </source>
</evidence>
<protein>
    <submittedName>
        <fullName evidence="6">YebO-like protein</fullName>
    </submittedName>
</protein>
<organism evidence="6 7">
    <name type="scientific">Brenneria salicis ATCC 15712 = DSM 30166</name>
    <dbReference type="NCBI Taxonomy" id="714314"/>
    <lineage>
        <taxon>Bacteria</taxon>
        <taxon>Pseudomonadati</taxon>
        <taxon>Pseudomonadota</taxon>
        <taxon>Gammaproteobacteria</taxon>
        <taxon>Enterobacterales</taxon>
        <taxon>Pectobacteriaceae</taxon>
        <taxon>Brenneria</taxon>
    </lineage>
</organism>
<dbReference type="EMBL" id="QNRY01000013">
    <property type="protein sequence ID" value="RBP62998.1"/>
    <property type="molecule type" value="Genomic_DNA"/>
</dbReference>
<evidence type="ECO:0000256" key="3">
    <source>
        <dbReference type="ARBA" id="ARBA00022692"/>
    </source>
</evidence>